<dbReference type="AlphaFoldDB" id="T1KLJ1"/>
<dbReference type="EnsemblMetazoa" id="tetur14g02620.1">
    <property type="protein sequence ID" value="tetur14g02620.1"/>
    <property type="gene ID" value="tetur14g02620"/>
</dbReference>
<reference evidence="6" key="1">
    <citation type="submission" date="2011-08" db="EMBL/GenBank/DDBJ databases">
        <authorList>
            <person name="Rombauts S."/>
        </authorList>
    </citation>
    <scope>NUCLEOTIDE SEQUENCE</scope>
    <source>
        <strain evidence="6">London</strain>
    </source>
</reference>
<keyword evidence="6" id="KW-1185">Reference proteome</keyword>
<gene>
    <name evidence="5" type="primary">107365145</name>
</gene>
<name>T1KLJ1_TETUR</name>
<dbReference type="Gene3D" id="3.30.9.10">
    <property type="entry name" value="D-Amino Acid Oxidase, subunit A, domain 2"/>
    <property type="match status" value="1"/>
</dbReference>
<organism evidence="5 6">
    <name type="scientific">Tetranychus urticae</name>
    <name type="common">Two-spotted spider mite</name>
    <dbReference type="NCBI Taxonomy" id="32264"/>
    <lineage>
        <taxon>Eukaryota</taxon>
        <taxon>Metazoa</taxon>
        <taxon>Ecdysozoa</taxon>
        <taxon>Arthropoda</taxon>
        <taxon>Chelicerata</taxon>
        <taxon>Arachnida</taxon>
        <taxon>Acari</taxon>
        <taxon>Acariformes</taxon>
        <taxon>Trombidiformes</taxon>
        <taxon>Prostigmata</taxon>
        <taxon>Eleutherengona</taxon>
        <taxon>Raphignathae</taxon>
        <taxon>Tetranychoidea</taxon>
        <taxon>Tetranychidae</taxon>
        <taxon>Tetranychus</taxon>
    </lineage>
</organism>
<dbReference type="OMA" id="PDHNALI"/>
<keyword evidence="1" id="KW-0560">Oxidoreductase</keyword>
<dbReference type="GO" id="GO:0005739">
    <property type="term" value="C:mitochondrion"/>
    <property type="evidence" value="ECO:0007669"/>
    <property type="project" value="GOC"/>
</dbReference>
<evidence type="ECO:0000256" key="2">
    <source>
        <dbReference type="ARBA" id="ARBA00039785"/>
    </source>
</evidence>
<dbReference type="STRING" id="32264.T1KLJ1"/>
<protein>
    <recommendedName>
        <fullName evidence="2">FAD-dependent oxidoreductase domain-containing protein 1</fullName>
    </recommendedName>
</protein>
<dbReference type="OrthoDB" id="424974at2759"/>
<accession>T1KLJ1</accession>
<reference evidence="5" key="2">
    <citation type="submission" date="2015-06" db="UniProtKB">
        <authorList>
            <consortium name="EnsemblMetazoa"/>
        </authorList>
    </citation>
    <scope>IDENTIFICATION</scope>
</reference>
<evidence type="ECO:0000259" key="4">
    <source>
        <dbReference type="Pfam" id="PF01266"/>
    </source>
</evidence>
<feature type="domain" description="FAD dependent oxidoreductase" evidence="4">
    <location>
        <begin position="49"/>
        <end position="420"/>
    </location>
</feature>
<dbReference type="InterPro" id="IPR036188">
    <property type="entry name" value="FAD/NAD-bd_sf"/>
</dbReference>
<evidence type="ECO:0000313" key="6">
    <source>
        <dbReference type="Proteomes" id="UP000015104"/>
    </source>
</evidence>
<dbReference type="Proteomes" id="UP000015104">
    <property type="component" value="Unassembled WGS sequence"/>
</dbReference>
<evidence type="ECO:0000313" key="5">
    <source>
        <dbReference type="EnsemblMetazoa" id="tetur14g02620.1"/>
    </source>
</evidence>
<dbReference type="HOGENOM" id="CLU_007884_4_4_1"/>
<sequence>MFKSTNILRSSVSLLRQPLSCKDVLKLQSQWIPTASLSATANSEQFKSDVLIIGGGIMGLSTAFWIKHSSPSTSVTVIEKDPKYTTCSTTRAVGGIRSHFSLPENIKLSLHSFDFLTKINDYLNVDPDDLIDIALVRKGYLYLATESGVDTLVNNHKIQKSCGASVELLDPQQLSVRWPWLNTNGIAAGSYGFDKEGWFDPHRLLMAFRAKALALGVKYVHGIVTDFSCSCETPSCKVNGAIVDHIKQNSQAIYSAESIVIAGGSECGALSNKLVSQNAKSILCPVNPRKRYVYSFKCETLNGQNFPMLIDPSGVYCRGDGDNYITGLSPEESEEPQTTDFEVDYDFFDQRIWPQLAERVKPFESIKVLSAWAGYYDFNELDENAIMGQDPVWSNLYWLTGFSGHGIQMGPAAGKCISELILNGKYSTVDCTRFRFNRAIEGEKLLEVNII</sequence>
<dbReference type="InterPro" id="IPR006076">
    <property type="entry name" value="FAD-dep_OxRdtase"/>
</dbReference>
<dbReference type="KEGG" id="tut:107365145"/>
<dbReference type="Gene3D" id="3.50.50.60">
    <property type="entry name" value="FAD/NAD(P)-binding domain"/>
    <property type="match status" value="1"/>
</dbReference>
<comment type="function">
    <text evidence="3">Required for the assembly of the mitochondrial membrane respiratory chain NADH dehydrogenase (Complex I). Involved in mid-late stages of complex I assembly.</text>
</comment>
<evidence type="ECO:0000256" key="1">
    <source>
        <dbReference type="ARBA" id="ARBA00023002"/>
    </source>
</evidence>
<dbReference type="PANTHER" id="PTHR13847:SF287">
    <property type="entry name" value="FAD-DEPENDENT OXIDOREDUCTASE DOMAIN-CONTAINING PROTEIN 1"/>
    <property type="match status" value="1"/>
</dbReference>
<dbReference type="GO" id="GO:0016491">
    <property type="term" value="F:oxidoreductase activity"/>
    <property type="evidence" value="ECO:0007669"/>
    <property type="project" value="UniProtKB-KW"/>
</dbReference>
<proteinExistence type="predicted"/>
<dbReference type="SUPFAM" id="SSF51905">
    <property type="entry name" value="FAD/NAD(P)-binding domain"/>
    <property type="match status" value="1"/>
</dbReference>
<dbReference type="Pfam" id="PF01266">
    <property type="entry name" value="DAO"/>
    <property type="match status" value="1"/>
</dbReference>
<dbReference type="eggNOG" id="KOG2853">
    <property type="taxonomic scope" value="Eukaryota"/>
</dbReference>
<dbReference type="PANTHER" id="PTHR13847">
    <property type="entry name" value="SARCOSINE DEHYDROGENASE-RELATED"/>
    <property type="match status" value="1"/>
</dbReference>
<dbReference type="EMBL" id="CAEY01000211">
    <property type="status" value="NOT_ANNOTATED_CDS"/>
    <property type="molecule type" value="Genomic_DNA"/>
</dbReference>
<dbReference type="GO" id="GO:0032981">
    <property type="term" value="P:mitochondrial respiratory chain complex I assembly"/>
    <property type="evidence" value="ECO:0007669"/>
    <property type="project" value="TreeGrafter"/>
</dbReference>
<evidence type="ECO:0000256" key="3">
    <source>
        <dbReference type="ARBA" id="ARBA00046185"/>
    </source>
</evidence>